<protein>
    <submittedName>
        <fullName evidence="1">Uncharacterized protein</fullName>
    </submittedName>
</protein>
<comment type="caution">
    <text evidence="1">The sequence shown here is derived from an EMBL/GenBank/DDBJ whole genome shotgun (WGS) entry which is preliminary data.</text>
</comment>
<accession>A0AAD9UDK8</accession>
<dbReference type="AlphaFoldDB" id="A0AAD9UDK8"/>
<keyword evidence="2" id="KW-1185">Reference proteome</keyword>
<gene>
    <name evidence="1" type="ORF">NP493_233g00020</name>
</gene>
<reference evidence="1" key="1">
    <citation type="journal article" date="2023" name="Mol. Biol. Evol.">
        <title>Third-Generation Sequencing Reveals the Adaptive Role of the Epigenome in Three Deep-Sea Polychaetes.</title>
        <authorList>
            <person name="Perez M."/>
            <person name="Aroh O."/>
            <person name="Sun Y."/>
            <person name="Lan Y."/>
            <person name="Juniper S.K."/>
            <person name="Young C.R."/>
            <person name="Angers B."/>
            <person name="Qian P.Y."/>
        </authorList>
    </citation>
    <scope>NUCLEOTIDE SEQUENCE</scope>
    <source>
        <strain evidence="1">R07B-5</strain>
    </source>
</reference>
<name>A0AAD9UDK8_RIDPI</name>
<proteinExistence type="predicted"/>
<dbReference type="EMBL" id="JAODUO010000235">
    <property type="protein sequence ID" value="KAK2185449.1"/>
    <property type="molecule type" value="Genomic_DNA"/>
</dbReference>
<evidence type="ECO:0000313" key="2">
    <source>
        <dbReference type="Proteomes" id="UP001209878"/>
    </source>
</evidence>
<organism evidence="1 2">
    <name type="scientific">Ridgeia piscesae</name>
    <name type="common">Tubeworm</name>
    <dbReference type="NCBI Taxonomy" id="27915"/>
    <lineage>
        <taxon>Eukaryota</taxon>
        <taxon>Metazoa</taxon>
        <taxon>Spiralia</taxon>
        <taxon>Lophotrochozoa</taxon>
        <taxon>Annelida</taxon>
        <taxon>Polychaeta</taxon>
        <taxon>Sedentaria</taxon>
        <taxon>Canalipalpata</taxon>
        <taxon>Sabellida</taxon>
        <taxon>Siboglinidae</taxon>
        <taxon>Ridgeia</taxon>
    </lineage>
</organism>
<evidence type="ECO:0000313" key="1">
    <source>
        <dbReference type="EMBL" id="KAK2185449.1"/>
    </source>
</evidence>
<sequence length="98" mass="11623">MTIGLMTVLLRRKSMHISFVLETFKCRKSLLHQLEKRTTEERYDWYETKSHKRASMAVSSENLTNWVDESTLRVICIQGVQKWTQNTTLRHNCVANQH</sequence>
<dbReference type="Proteomes" id="UP001209878">
    <property type="component" value="Unassembled WGS sequence"/>
</dbReference>